<dbReference type="PANTHER" id="PTHR47966">
    <property type="entry name" value="BETA-SITE APP-CLEAVING ENZYME, ISOFORM A-RELATED"/>
    <property type="match status" value="1"/>
</dbReference>
<gene>
    <name evidence="10" type="ORF">PoB_001137400</name>
</gene>
<reference evidence="10 11" key="1">
    <citation type="journal article" date="2021" name="Elife">
        <title>Chloroplast acquisition without the gene transfer in kleptoplastic sea slugs, Plakobranchus ocellatus.</title>
        <authorList>
            <person name="Maeda T."/>
            <person name="Takahashi S."/>
            <person name="Yoshida T."/>
            <person name="Shimamura S."/>
            <person name="Takaki Y."/>
            <person name="Nagai Y."/>
            <person name="Toyoda A."/>
            <person name="Suzuki Y."/>
            <person name="Arimoto A."/>
            <person name="Ishii H."/>
            <person name="Satoh N."/>
            <person name="Nishiyama T."/>
            <person name="Hasebe M."/>
            <person name="Maruyama T."/>
            <person name="Minagawa J."/>
            <person name="Obokata J."/>
            <person name="Shigenobu S."/>
        </authorList>
    </citation>
    <scope>NUCLEOTIDE SEQUENCE [LARGE SCALE GENOMIC DNA]</scope>
</reference>
<dbReference type="PRINTS" id="PR00792">
    <property type="entry name" value="PEPSIN"/>
</dbReference>
<feature type="region of interest" description="Disordered" evidence="7">
    <location>
        <begin position="30"/>
        <end position="75"/>
    </location>
</feature>
<feature type="compositionally biased region" description="Polar residues" evidence="7">
    <location>
        <begin position="58"/>
        <end position="74"/>
    </location>
</feature>
<dbReference type="InterPro" id="IPR021109">
    <property type="entry name" value="Peptidase_aspartic_dom_sf"/>
</dbReference>
<evidence type="ECO:0000256" key="2">
    <source>
        <dbReference type="ARBA" id="ARBA00022670"/>
    </source>
</evidence>
<feature type="domain" description="Peptidase A1" evidence="9">
    <location>
        <begin position="89"/>
        <end position="411"/>
    </location>
</feature>
<evidence type="ECO:0000313" key="11">
    <source>
        <dbReference type="Proteomes" id="UP000735302"/>
    </source>
</evidence>
<evidence type="ECO:0000256" key="1">
    <source>
        <dbReference type="ARBA" id="ARBA00007447"/>
    </source>
</evidence>
<organism evidence="10 11">
    <name type="scientific">Plakobranchus ocellatus</name>
    <dbReference type="NCBI Taxonomy" id="259542"/>
    <lineage>
        <taxon>Eukaryota</taxon>
        <taxon>Metazoa</taxon>
        <taxon>Spiralia</taxon>
        <taxon>Lophotrochozoa</taxon>
        <taxon>Mollusca</taxon>
        <taxon>Gastropoda</taxon>
        <taxon>Heterobranchia</taxon>
        <taxon>Euthyneura</taxon>
        <taxon>Panpulmonata</taxon>
        <taxon>Sacoglossa</taxon>
        <taxon>Placobranchoidea</taxon>
        <taxon>Plakobranchidae</taxon>
        <taxon>Plakobranchus</taxon>
    </lineage>
</organism>
<accession>A0AAV3YPA3</accession>
<dbReference type="PROSITE" id="PS00141">
    <property type="entry name" value="ASP_PROTEASE"/>
    <property type="match status" value="2"/>
</dbReference>
<dbReference type="InterPro" id="IPR001969">
    <property type="entry name" value="Aspartic_peptidase_AS"/>
</dbReference>
<proteinExistence type="inferred from homology"/>
<dbReference type="PANTHER" id="PTHR47966:SF51">
    <property type="entry name" value="BETA-SITE APP-CLEAVING ENZYME, ISOFORM A-RELATED"/>
    <property type="match status" value="1"/>
</dbReference>
<dbReference type="GO" id="GO:0006508">
    <property type="term" value="P:proteolysis"/>
    <property type="evidence" value="ECO:0007669"/>
    <property type="project" value="UniProtKB-KW"/>
</dbReference>
<keyword evidence="8" id="KW-0732">Signal</keyword>
<evidence type="ECO:0000256" key="7">
    <source>
        <dbReference type="SAM" id="MobiDB-lite"/>
    </source>
</evidence>
<feature type="compositionally biased region" description="Basic and acidic residues" evidence="7">
    <location>
        <begin position="36"/>
        <end position="53"/>
    </location>
</feature>
<evidence type="ECO:0000256" key="8">
    <source>
        <dbReference type="SAM" id="SignalP"/>
    </source>
</evidence>
<dbReference type="PROSITE" id="PS51767">
    <property type="entry name" value="PEPTIDASE_A1"/>
    <property type="match status" value="1"/>
</dbReference>
<comment type="similarity">
    <text evidence="1 6">Belongs to the peptidase A1 family.</text>
</comment>
<evidence type="ECO:0000256" key="4">
    <source>
        <dbReference type="ARBA" id="ARBA00022801"/>
    </source>
</evidence>
<keyword evidence="11" id="KW-1185">Reference proteome</keyword>
<evidence type="ECO:0000259" key="9">
    <source>
        <dbReference type="PROSITE" id="PS51767"/>
    </source>
</evidence>
<dbReference type="FunFam" id="2.40.70.10:FF:000115">
    <property type="entry name" value="Lysosomal aspartic protease"/>
    <property type="match status" value="1"/>
</dbReference>
<dbReference type="Gene3D" id="2.40.70.10">
    <property type="entry name" value="Acid Proteases"/>
    <property type="match status" value="2"/>
</dbReference>
<evidence type="ECO:0000256" key="6">
    <source>
        <dbReference type="RuleBase" id="RU000454"/>
    </source>
</evidence>
<dbReference type="EMBL" id="BLXT01001350">
    <property type="protein sequence ID" value="GFN84868.1"/>
    <property type="molecule type" value="Genomic_DNA"/>
</dbReference>
<keyword evidence="4 6" id="KW-0378">Hydrolase</keyword>
<dbReference type="Pfam" id="PF00026">
    <property type="entry name" value="Asp"/>
    <property type="match status" value="1"/>
</dbReference>
<dbReference type="GO" id="GO:0004190">
    <property type="term" value="F:aspartic-type endopeptidase activity"/>
    <property type="evidence" value="ECO:0007669"/>
    <property type="project" value="UniProtKB-KW"/>
</dbReference>
<keyword evidence="2 6" id="KW-0645">Protease</keyword>
<comment type="caution">
    <text evidence="10">The sequence shown here is derived from an EMBL/GenBank/DDBJ whole genome shotgun (WGS) entry which is preliminary data.</text>
</comment>
<dbReference type="SUPFAM" id="SSF50630">
    <property type="entry name" value="Acid proteases"/>
    <property type="match status" value="1"/>
</dbReference>
<evidence type="ECO:0000256" key="5">
    <source>
        <dbReference type="PIRSR" id="PIRSR601461-1"/>
    </source>
</evidence>
<sequence length="420" mass="46844">MNLPAAAVLLLTLVTVSATHISLPFSPARTMTRQHKSVEKLLEPSRRNQERPQRPNQTFPKPNQSPNRNSQTNAKTRDVYLKNFYNKLYFASITIGTPEQKINVAFDTGSAITWVPSAHCPSRRLLHSISGITKEYNNESSSTYKANGKPFEVSYGAGTVAGYRSQDNVAFAGTTVRNQIFGEAIIRPKMFAGSMNDGILGLGFSNIDEGEEFTVFDNMVIQGLLPAPIFSFYLNRAGTDDPDSVLTLGGTNPDYYNGDFTFANLTAPDRWQFEIDRIQLSNSKDFALSKCQAVVDTGSSLIVGPSNEVDALNKRLGAKPLQRGDRKLYTFDRYQLNSLPNLEFIVNGQKLSMTSRDYAAQFPGMRSGQFYSGIVGKEFQRGETPVWSLGFSFMRTFYTQFDKGNRRIGFAKASSFIRIY</sequence>
<protein>
    <submittedName>
        <fullName evidence="10">Cathepsin d</fullName>
    </submittedName>
</protein>
<feature type="signal peptide" evidence="8">
    <location>
        <begin position="1"/>
        <end position="18"/>
    </location>
</feature>
<feature type="active site" evidence="5">
    <location>
        <position position="296"/>
    </location>
</feature>
<name>A0AAV3YPA3_9GAST</name>
<feature type="active site" evidence="5">
    <location>
        <position position="107"/>
    </location>
</feature>
<keyword evidence="3 6" id="KW-0064">Aspartyl protease</keyword>
<feature type="chain" id="PRO_5043495262" evidence="8">
    <location>
        <begin position="19"/>
        <end position="420"/>
    </location>
</feature>
<dbReference type="InterPro" id="IPR033121">
    <property type="entry name" value="PEPTIDASE_A1"/>
</dbReference>
<dbReference type="Proteomes" id="UP000735302">
    <property type="component" value="Unassembled WGS sequence"/>
</dbReference>
<evidence type="ECO:0000256" key="3">
    <source>
        <dbReference type="ARBA" id="ARBA00022750"/>
    </source>
</evidence>
<dbReference type="InterPro" id="IPR001461">
    <property type="entry name" value="Aspartic_peptidase_A1"/>
</dbReference>
<dbReference type="AlphaFoldDB" id="A0AAV3YPA3"/>
<evidence type="ECO:0000313" key="10">
    <source>
        <dbReference type="EMBL" id="GFN84868.1"/>
    </source>
</evidence>